<sequence>MVKKVINVVSVSWYSSGHIKRMVNNLLDKAENPETLTFTIIDNTNGTDMELKEVLSDVPSLTILYNKSEAKQRSVAHASALNVAMSKLETYFTLVVDPDVHIFKEGWDSFCQSKIESGQSAVGAPYPKWKLGKVHDFPSVVFIFSSTEWFTREGKSWHPFPPFWRRAWNFFVRKFVRLFRFATRQRLENSRLMRTVTSGLETMTGITSPDTGWRLVKAAKERGDVSIVFEAPYSSGLPDPMVELARNFELFFYSSEPFMSHMYSSGISYYRTEKSGDLNAWISAVEQVERSLN</sequence>
<protein>
    <recommendedName>
        <fullName evidence="2">Glycosyltransferase 2-like domain-containing protein</fullName>
    </recommendedName>
</protein>
<proteinExistence type="predicted"/>
<evidence type="ECO:0008006" key="2">
    <source>
        <dbReference type="Google" id="ProtNLM"/>
    </source>
</evidence>
<evidence type="ECO:0000313" key="1">
    <source>
        <dbReference type="EMBL" id="SUZ85709.1"/>
    </source>
</evidence>
<dbReference type="AlphaFoldDB" id="A0A381R4H5"/>
<gene>
    <name evidence="1" type="ORF">METZ01_LOCUS38563</name>
</gene>
<organism evidence="1">
    <name type="scientific">marine metagenome</name>
    <dbReference type="NCBI Taxonomy" id="408172"/>
    <lineage>
        <taxon>unclassified sequences</taxon>
        <taxon>metagenomes</taxon>
        <taxon>ecological metagenomes</taxon>
    </lineage>
</organism>
<reference evidence="1" key="1">
    <citation type="submission" date="2018-05" db="EMBL/GenBank/DDBJ databases">
        <authorList>
            <person name="Lanie J.A."/>
            <person name="Ng W.-L."/>
            <person name="Kazmierczak K.M."/>
            <person name="Andrzejewski T.M."/>
            <person name="Davidsen T.M."/>
            <person name="Wayne K.J."/>
            <person name="Tettelin H."/>
            <person name="Glass J.I."/>
            <person name="Rusch D."/>
            <person name="Podicherti R."/>
            <person name="Tsui H.-C.T."/>
            <person name="Winkler M.E."/>
        </authorList>
    </citation>
    <scope>NUCLEOTIDE SEQUENCE</scope>
</reference>
<accession>A0A381R4H5</accession>
<dbReference type="EMBL" id="UINC01001648">
    <property type="protein sequence ID" value="SUZ85709.1"/>
    <property type="molecule type" value="Genomic_DNA"/>
</dbReference>
<name>A0A381R4H5_9ZZZZ</name>